<evidence type="ECO:0000256" key="1">
    <source>
        <dbReference type="SAM" id="MobiDB-lite"/>
    </source>
</evidence>
<organism evidence="2 3">
    <name type="scientific">Stieleria maiorica</name>
    <dbReference type="NCBI Taxonomy" id="2795974"/>
    <lineage>
        <taxon>Bacteria</taxon>
        <taxon>Pseudomonadati</taxon>
        <taxon>Planctomycetota</taxon>
        <taxon>Planctomycetia</taxon>
        <taxon>Pirellulales</taxon>
        <taxon>Pirellulaceae</taxon>
        <taxon>Stieleria</taxon>
    </lineage>
</organism>
<accession>A0A5B9MJB7</accession>
<feature type="region of interest" description="Disordered" evidence="1">
    <location>
        <begin position="1"/>
        <end position="23"/>
    </location>
</feature>
<reference evidence="2 3" key="1">
    <citation type="submission" date="2019-02" db="EMBL/GenBank/DDBJ databases">
        <title>Planctomycetal bacteria perform biofilm scaping via a novel small molecule.</title>
        <authorList>
            <person name="Jeske O."/>
            <person name="Boedeker C."/>
            <person name="Wiegand S."/>
            <person name="Breitling P."/>
            <person name="Kallscheuer N."/>
            <person name="Jogler M."/>
            <person name="Rohde M."/>
            <person name="Petersen J."/>
            <person name="Medema M.H."/>
            <person name="Surup F."/>
            <person name="Jogler C."/>
        </authorList>
    </citation>
    <scope>NUCLEOTIDE SEQUENCE [LARGE SCALE GENOMIC DNA]</scope>
    <source>
        <strain evidence="2 3">Mal15</strain>
    </source>
</reference>
<protein>
    <submittedName>
        <fullName evidence="2">Uncharacterized protein</fullName>
    </submittedName>
</protein>
<feature type="compositionally biased region" description="Gly residues" evidence="1">
    <location>
        <begin position="11"/>
        <end position="23"/>
    </location>
</feature>
<dbReference type="EMBL" id="CP036264">
    <property type="protein sequence ID" value="QEG00540.1"/>
    <property type="molecule type" value="Genomic_DNA"/>
</dbReference>
<evidence type="ECO:0000313" key="3">
    <source>
        <dbReference type="Proteomes" id="UP000321353"/>
    </source>
</evidence>
<dbReference type="Proteomes" id="UP000321353">
    <property type="component" value="Chromosome"/>
</dbReference>
<name>A0A5B9MJB7_9BACT</name>
<sequence length="215" mass="22933">MDRGGFESAGSRGGHSGFAGGGRPDLDAPVSSTGAANWQARFADLGQAAKSLRFCFREDSLRRGGDGHWSFGTLTQRSTLKRQVWMILRWSPAHFIAKFASVCMVFASNRSCYAAAVRFTAYTNANQRGGSRTGQFDSTICLFAYSVASSIEIALAGFRCSGVGHRSCVGVRHQRQFASLPVALGLSNFCDLGQGATNSGFAFSGLMLMTQDGSP</sequence>
<dbReference type="KEGG" id="smam:Mal15_46100"/>
<dbReference type="AlphaFoldDB" id="A0A5B9MJB7"/>
<gene>
    <name evidence="2" type="ORF">Mal15_46100</name>
</gene>
<keyword evidence="3" id="KW-1185">Reference proteome</keyword>
<proteinExistence type="predicted"/>
<evidence type="ECO:0000313" key="2">
    <source>
        <dbReference type="EMBL" id="QEG00540.1"/>
    </source>
</evidence>